<name>A0AAD2HL81_9AGAR</name>
<reference evidence="2" key="1">
    <citation type="submission" date="2023-11" db="EMBL/GenBank/DDBJ databases">
        <authorList>
            <person name="De Vega J J."/>
            <person name="De Vega J J."/>
        </authorList>
    </citation>
    <scope>NUCLEOTIDE SEQUENCE</scope>
</reference>
<proteinExistence type="predicted"/>
<evidence type="ECO:0000313" key="3">
    <source>
        <dbReference type="Proteomes" id="UP001295794"/>
    </source>
</evidence>
<protein>
    <submittedName>
        <fullName evidence="2">Uncharacterized protein</fullName>
    </submittedName>
</protein>
<evidence type="ECO:0000313" key="2">
    <source>
        <dbReference type="EMBL" id="CAK5277141.1"/>
    </source>
</evidence>
<dbReference type="Proteomes" id="UP001295794">
    <property type="component" value="Unassembled WGS sequence"/>
</dbReference>
<dbReference type="EMBL" id="CAVNYO010000419">
    <property type="protein sequence ID" value="CAK5277141.1"/>
    <property type="molecule type" value="Genomic_DNA"/>
</dbReference>
<sequence length="49" mass="5164">MARCAMRLVVDRMNSGGGRSNGEIRRATHATSGCDSIGPEDGIRGTVPF</sequence>
<evidence type="ECO:0000256" key="1">
    <source>
        <dbReference type="SAM" id="MobiDB-lite"/>
    </source>
</evidence>
<keyword evidence="3" id="KW-1185">Reference proteome</keyword>
<dbReference type="AlphaFoldDB" id="A0AAD2HL81"/>
<accession>A0AAD2HL81</accession>
<gene>
    <name evidence="2" type="ORF">MYCIT1_LOCUS25954</name>
</gene>
<feature type="region of interest" description="Disordered" evidence="1">
    <location>
        <begin position="15"/>
        <end position="49"/>
    </location>
</feature>
<feature type="non-terminal residue" evidence="2">
    <location>
        <position position="1"/>
    </location>
</feature>
<organism evidence="2 3">
    <name type="scientific">Mycena citricolor</name>
    <dbReference type="NCBI Taxonomy" id="2018698"/>
    <lineage>
        <taxon>Eukaryota</taxon>
        <taxon>Fungi</taxon>
        <taxon>Dikarya</taxon>
        <taxon>Basidiomycota</taxon>
        <taxon>Agaricomycotina</taxon>
        <taxon>Agaricomycetes</taxon>
        <taxon>Agaricomycetidae</taxon>
        <taxon>Agaricales</taxon>
        <taxon>Marasmiineae</taxon>
        <taxon>Mycenaceae</taxon>
        <taxon>Mycena</taxon>
    </lineage>
</organism>
<comment type="caution">
    <text evidence="2">The sequence shown here is derived from an EMBL/GenBank/DDBJ whole genome shotgun (WGS) entry which is preliminary data.</text>
</comment>